<evidence type="ECO:0000256" key="3">
    <source>
        <dbReference type="ARBA" id="ARBA00023015"/>
    </source>
</evidence>
<dbReference type="SMART" id="SM00906">
    <property type="entry name" value="Fungal_trans"/>
    <property type="match status" value="1"/>
</dbReference>
<name>A0A8K0RAM1_9PLEO</name>
<dbReference type="CDD" id="cd12148">
    <property type="entry name" value="fungal_TF_MHR"/>
    <property type="match status" value="1"/>
</dbReference>
<protein>
    <submittedName>
        <fullName evidence="7">Fungal-specific transcription factor domain-containing protein</fullName>
    </submittedName>
</protein>
<dbReference type="Proteomes" id="UP000813461">
    <property type="component" value="Unassembled WGS sequence"/>
</dbReference>
<dbReference type="CDD" id="cd00067">
    <property type="entry name" value="GAL4"/>
    <property type="match status" value="1"/>
</dbReference>
<keyword evidence="4" id="KW-0804">Transcription</keyword>
<evidence type="ECO:0000256" key="1">
    <source>
        <dbReference type="ARBA" id="ARBA00004123"/>
    </source>
</evidence>
<dbReference type="Pfam" id="PF04082">
    <property type="entry name" value="Fungal_trans"/>
    <property type="match status" value="1"/>
</dbReference>
<dbReference type="GO" id="GO:0008270">
    <property type="term" value="F:zinc ion binding"/>
    <property type="evidence" value="ECO:0007669"/>
    <property type="project" value="InterPro"/>
</dbReference>
<comment type="caution">
    <text evidence="7">The sequence shown here is derived from an EMBL/GenBank/DDBJ whole genome shotgun (WGS) entry which is preliminary data.</text>
</comment>
<dbReference type="InterPro" id="IPR050815">
    <property type="entry name" value="TF_fung"/>
</dbReference>
<dbReference type="GO" id="GO:0006351">
    <property type="term" value="P:DNA-templated transcription"/>
    <property type="evidence" value="ECO:0007669"/>
    <property type="project" value="InterPro"/>
</dbReference>
<dbReference type="AlphaFoldDB" id="A0A8K0RAM1"/>
<evidence type="ECO:0000313" key="7">
    <source>
        <dbReference type="EMBL" id="KAH7091511.1"/>
    </source>
</evidence>
<dbReference type="Pfam" id="PF00172">
    <property type="entry name" value="Zn_clus"/>
    <property type="match status" value="1"/>
</dbReference>
<evidence type="ECO:0000256" key="4">
    <source>
        <dbReference type="ARBA" id="ARBA00023163"/>
    </source>
</evidence>
<evidence type="ECO:0000256" key="2">
    <source>
        <dbReference type="ARBA" id="ARBA00022723"/>
    </source>
</evidence>
<evidence type="ECO:0000259" key="6">
    <source>
        <dbReference type="PROSITE" id="PS50048"/>
    </source>
</evidence>
<evidence type="ECO:0000256" key="5">
    <source>
        <dbReference type="ARBA" id="ARBA00023242"/>
    </source>
</evidence>
<dbReference type="GO" id="GO:0003677">
    <property type="term" value="F:DNA binding"/>
    <property type="evidence" value="ECO:0007669"/>
    <property type="project" value="InterPro"/>
</dbReference>
<proteinExistence type="predicted"/>
<dbReference type="InterPro" id="IPR001138">
    <property type="entry name" value="Zn2Cys6_DnaBD"/>
</dbReference>
<dbReference type="EMBL" id="JAGMVJ010000004">
    <property type="protein sequence ID" value="KAH7091511.1"/>
    <property type="molecule type" value="Genomic_DNA"/>
</dbReference>
<dbReference type="InterPro" id="IPR036864">
    <property type="entry name" value="Zn2-C6_fun-type_DNA-bd_sf"/>
</dbReference>
<dbReference type="GO" id="GO:0000981">
    <property type="term" value="F:DNA-binding transcription factor activity, RNA polymerase II-specific"/>
    <property type="evidence" value="ECO:0007669"/>
    <property type="project" value="InterPro"/>
</dbReference>
<keyword evidence="5" id="KW-0539">Nucleus</keyword>
<dbReference type="SMART" id="SM00066">
    <property type="entry name" value="GAL4"/>
    <property type="match status" value="1"/>
</dbReference>
<keyword evidence="3" id="KW-0805">Transcription regulation</keyword>
<dbReference type="GO" id="GO:0005634">
    <property type="term" value="C:nucleus"/>
    <property type="evidence" value="ECO:0007669"/>
    <property type="project" value="UniProtKB-SubCell"/>
</dbReference>
<dbReference type="PROSITE" id="PS50048">
    <property type="entry name" value="ZN2_CY6_FUNGAL_2"/>
    <property type="match status" value="1"/>
</dbReference>
<organism evidence="7 8">
    <name type="scientific">Paraphoma chrysanthemicola</name>
    <dbReference type="NCBI Taxonomy" id="798071"/>
    <lineage>
        <taxon>Eukaryota</taxon>
        <taxon>Fungi</taxon>
        <taxon>Dikarya</taxon>
        <taxon>Ascomycota</taxon>
        <taxon>Pezizomycotina</taxon>
        <taxon>Dothideomycetes</taxon>
        <taxon>Pleosporomycetidae</taxon>
        <taxon>Pleosporales</taxon>
        <taxon>Pleosporineae</taxon>
        <taxon>Phaeosphaeriaceae</taxon>
        <taxon>Paraphoma</taxon>
    </lineage>
</organism>
<evidence type="ECO:0000313" key="8">
    <source>
        <dbReference type="Proteomes" id="UP000813461"/>
    </source>
</evidence>
<accession>A0A8K0RAM1</accession>
<dbReference type="InterPro" id="IPR007219">
    <property type="entry name" value="XnlR_reg_dom"/>
</dbReference>
<sequence>MSSTGADTRARSRWACLNCRRKKVKCNGELPSCGFCSRLLQKCVYPSRKYTLTPDHANSNYSQRNFCKVMHLQTPKRTGGNLYDLSNLNLEDFLSSLNMYPPRNGVHDVSGTSKNGLQDNAHTTPRAPLELPKLPPTLILMETVDFYFEYCHNQPYCFFHEATFREQLVKNELPGYLIMAVLALASRFSSNPYYTNDHQIAASYASEAWKGIARQSFDSEATLSYRLVQAATLLAIDDFTGTFGPLSSFGVNVKLMYSACKHGTAWIKVGVAVSMAQALQLSIEPPAILPFAEQEERRRTFWSIYLLDRLATCGRHRPSLLLERTIRLPLPCSERSFQASTPEPVVTLESFQHLSDSQITALRSFAPAFALASILSEAAHCAFEHNKSGDQKAPWDHKSEYQVVSSRLSRFETYFEGYGDMQEWIVGSLKPQDRAAAQVSESCLFSYVIYHLCYCLLQHPFLLRHRLQKRGLRIPISFLAQAIASCLFHAQELTQTLSNAKRAGYRISASCLSYASMVAGSVHCLFQHSHDVPTRERATEALQETFTHMNEKARHWKNVGHMAETLAQFSEASDRFSALLDPSVQSVPLDPLDVERLYAVCEYGAVQVVTSHTPESADAGPGNTPFSGITQDAATQEHTCTSTREDYSGHIDGIIPQMFGHTDTETMLANFSYALQDRNEAEVPQAVPTWSF</sequence>
<dbReference type="PANTHER" id="PTHR47338:SF4">
    <property type="entry name" value="ZN(II)2CYS6 TRANSCRIPTION FACTOR (EUROFUNG)"/>
    <property type="match status" value="1"/>
</dbReference>
<dbReference type="PROSITE" id="PS00463">
    <property type="entry name" value="ZN2_CY6_FUNGAL_1"/>
    <property type="match status" value="1"/>
</dbReference>
<dbReference type="PANTHER" id="PTHR47338">
    <property type="entry name" value="ZN(II)2CYS6 TRANSCRIPTION FACTOR (EUROFUNG)-RELATED"/>
    <property type="match status" value="1"/>
</dbReference>
<dbReference type="Gene3D" id="4.10.240.10">
    <property type="entry name" value="Zn(2)-C6 fungal-type DNA-binding domain"/>
    <property type="match status" value="1"/>
</dbReference>
<feature type="domain" description="Zn(2)-C6 fungal-type" evidence="6">
    <location>
        <begin position="15"/>
        <end position="45"/>
    </location>
</feature>
<dbReference type="SUPFAM" id="SSF57701">
    <property type="entry name" value="Zn2/Cys6 DNA-binding domain"/>
    <property type="match status" value="1"/>
</dbReference>
<dbReference type="OrthoDB" id="424974at2759"/>
<gene>
    <name evidence="7" type="ORF">FB567DRAFT_437295</name>
</gene>
<keyword evidence="8" id="KW-1185">Reference proteome</keyword>
<keyword evidence="2" id="KW-0479">Metal-binding</keyword>
<comment type="subcellular location">
    <subcellularLocation>
        <location evidence="1">Nucleus</location>
    </subcellularLocation>
</comment>
<reference evidence="7" key="1">
    <citation type="journal article" date="2021" name="Nat. Commun.">
        <title>Genetic determinants of endophytism in the Arabidopsis root mycobiome.</title>
        <authorList>
            <person name="Mesny F."/>
            <person name="Miyauchi S."/>
            <person name="Thiergart T."/>
            <person name="Pickel B."/>
            <person name="Atanasova L."/>
            <person name="Karlsson M."/>
            <person name="Huettel B."/>
            <person name="Barry K.W."/>
            <person name="Haridas S."/>
            <person name="Chen C."/>
            <person name="Bauer D."/>
            <person name="Andreopoulos W."/>
            <person name="Pangilinan J."/>
            <person name="LaButti K."/>
            <person name="Riley R."/>
            <person name="Lipzen A."/>
            <person name="Clum A."/>
            <person name="Drula E."/>
            <person name="Henrissat B."/>
            <person name="Kohler A."/>
            <person name="Grigoriev I.V."/>
            <person name="Martin F.M."/>
            <person name="Hacquard S."/>
        </authorList>
    </citation>
    <scope>NUCLEOTIDE SEQUENCE</scope>
    <source>
        <strain evidence="7">MPI-SDFR-AT-0120</strain>
    </source>
</reference>